<reference evidence="1 2" key="1">
    <citation type="submission" date="2018-06" db="EMBL/GenBank/DDBJ databases">
        <authorList>
            <consortium name="Pathogen Informatics"/>
            <person name="Doyle S."/>
        </authorList>
    </citation>
    <scope>NUCLEOTIDE SEQUENCE [LARGE SCALE GENOMIC DNA]</scope>
    <source>
        <strain evidence="1 2">NCTC10476</strain>
    </source>
</reference>
<dbReference type="AlphaFoldDB" id="A0A0A8VDR7"/>
<sequence length="66" mass="7885">MCITVTEKDLREFHIRRAARVIQFKRACRLRARSPDKMSLSTLSSLRNLIDETEEQIAEFQQDYIR</sequence>
<gene>
    <name evidence="1" type="ORF">NCTC10476_03640</name>
</gene>
<accession>A0A0A8VDR7</accession>
<dbReference type="Proteomes" id="UP000255169">
    <property type="component" value="Unassembled WGS sequence"/>
</dbReference>
<dbReference type="OrthoDB" id="6506669at2"/>
<protein>
    <submittedName>
        <fullName evidence="1">Uncharacterized protein</fullName>
    </submittedName>
</protein>
<keyword evidence="2" id="KW-1185">Reference proteome</keyword>
<evidence type="ECO:0000313" key="1">
    <source>
        <dbReference type="EMBL" id="SUQ37511.1"/>
    </source>
</evidence>
<dbReference type="EMBL" id="UHJG01000003">
    <property type="protein sequence ID" value="SUQ37511.1"/>
    <property type="molecule type" value="Genomic_DNA"/>
</dbReference>
<organism evidence="1 2">
    <name type="scientific">Yersinia ruckeri</name>
    <dbReference type="NCBI Taxonomy" id="29486"/>
    <lineage>
        <taxon>Bacteria</taxon>
        <taxon>Pseudomonadati</taxon>
        <taxon>Pseudomonadota</taxon>
        <taxon>Gammaproteobacteria</taxon>
        <taxon>Enterobacterales</taxon>
        <taxon>Yersiniaceae</taxon>
        <taxon>Yersinia</taxon>
    </lineage>
</organism>
<evidence type="ECO:0000313" key="2">
    <source>
        <dbReference type="Proteomes" id="UP000255169"/>
    </source>
</evidence>
<proteinExistence type="predicted"/>
<dbReference type="GeneID" id="66881317"/>
<name>A0A0A8VDR7_YERRU</name>
<dbReference type="RefSeq" id="WP_004720790.1">
    <property type="nucleotide sequence ID" value="NZ_CCYO01000001.1"/>
</dbReference>